<dbReference type="Pfam" id="PF01938">
    <property type="entry name" value="TRAM"/>
    <property type="match status" value="1"/>
</dbReference>
<evidence type="ECO:0000259" key="3">
    <source>
        <dbReference type="PROSITE" id="PS50926"/>
    </source>
</evidence>
<proteinExistence type="predicted"/>
<evidence type="ECO:0000256" key="1">
    <source>
        <dbReference type="ARBA" id="ARBA00003234"/>
    </source>
</evidence>
<dbReference type="EMBL" id="RQTC01000741">
    <property type="protein sequence ID" value="RZH88032.1"/>
    <property type="molecule type" value="Genomic_DNA"/>
</dbReference>
<comment type="caution">
    <text evidence="4">The sequence shown here is derived from an EMBL/GenBank/DDBJ whole genome shotgun (WGS) entry which is preliminary data.</text>
</comment>
<dbReference type="Proteomes" id="UP000293434">
    <property type="component" value="Unassembled WGS sequence"/>
</dbReference>
<dbReference type="InterPro" id="IPR002792">
    <property type="entry name" value="TRAM_dom"/>
</dbReference>
<dbReference type="RefSeq" id="WP_130133424.1">
    <property type="nucleotide sequence ID" value="NZ_RQTC01000741.1"/>
</dbReference>
<name>A0AB74DZM2_STAAU</name>
<comment type="function">
    <text evidence="1">Catalyzes the methylthiolation of N6-(dimethylallyl)adenosine (i(6)A), leading to the formation of 2-methylthio-N6-(dimethylallyl)adenosine (ms(2)i(6)A) at position 37 in tRNAs that read codons beginning with uridine.</text>
</comment>
<sequence length="99" mass="11172">NVPVNVKKELLQRLNKKVDHYSQLSMSKYEGQTVTVLCEGSSKKDDQVLAGYTDKNKLVNFKAPKEMIGILVEVLIDEAKQYALNGSFIKEVDPEMVIQ</sequence>
<dbReference type="GO" id="GO:0005829">
    <property type="term" value="C:cytosol"/>
    <property type="evidence" value="ECO:0007669"/>
    <property type="project" value="TreeGrafter"/>
</dbReference>
<dbReference type="GO" id="GO:0051539">
    <property type="term" value="F:4 iron, 4 sulfur cluster binding"/>
    <property type="evidence" value="ECO:0007669"/>
    <property type="project" value="TreeGrafter"/>
</dbReference>
<organism evidence="4 5">
    <name type="scientific">Staphylococcus aureus</name>
    <dbReference type="NCBI Taxonomy" id="1280"/>
    <lineage>
        <taxon>Bacteria</taxon>
        <taxon>Bacillati</taxon>
        <taxon>Bacillota</taxon>
        <taxon>Bacilli</taxon>
        <taxon>Bacillales</taxon>
        <taxon>Staphylococcaceae</taxon>
        <taxon>Staphylococcus</taxon>
    </lineage>
</organism>
<dbReference type="PANTHER" id="PTHR43020">
    <property type="entry name" value="CDK5 REGULATORY SUBUNIT-ASSOCIATED PROTEIN 1"/>
    <property type="match status" value="1"/>
</dbReference>
<reference evidence="4 5" key="1">
    <citation type="submission" date="2018-11" db="EMBL/GenBank/DDBJ databases">
        <title>Genomic profiling of Staphylococcus species from a Poultry farm system in KwaZulu-Natal, South Africa.</title>
        <authorList>
            <person name="Amoako D.G."/>
            <person name="Somboro A.M."/>
            <person name="Abia A.L.K."/>
            <person name="Bester L.A."/>
            <person name="Essack S.Y."/>
        </authorList>
    </citation>
    <scope>NUCLEOTIDE SEQUENCE [LARGE SCALE GENOMIC DNA]</scope>
    <source>
        <strain evidence="4 5">SA9</strain>
    </source>
</reference>
<dbReference type="PROSITE" id="PS50926">
    <property type="entry name" value="TRAM"/>
    <property type="match status" value="1"/>
</dbReference>
<evidence type="ECO:0000313" key="4">
    <source>
        <dbReference type="EMBL" id="RZH88032.1"/>
    </source>
</evidence>
<dbReference type="EC" id="2.8.4.3" evidence="2"/>
<feature type="domain" description="TRAM" evidence="3">
    <location>
        <begin position="27"/>
        <end position="90"/>
    </location>
</feature>
<protein>
    <recommendedName>
        <fullName evidence="2">tRNA-2-methylthio-N(6)-dimethylallyladenosine synthase</fullName>
        <ecNumber evidence="2">2.8.4.3</ecNumber>
    </recommendedName>
</protein>
<gene>
    <name evidence="4" type="ORF">EIG94_17170</name>
</gene>
<evidence type="ECO:0000256" key="2">
    <source>
        <dbReference type="ARBA" id="ARBA00033765"/>
    </source>
</evidence>
<feature type="non-terminal residue" evidence="4">
    <location>
        <position position="99"/>
    </location>
</feature>
<dbReference type="GO" id="GO:0035597">
    <property type="term" value="F:tRNA-2-methylthio-N(6)-dimethylallyladenosine(37) synthase activity"/>
    <property type="evidence" value="ECO:0007669"/>
    <property type="project" value="UniProtKB-EC"/>
</dbReference>
<evidence type="ECO:0000313" key="5">
    <source>
        <dbReference type="Proteomes" id="UP000293434"/>
    </source>
</evidence>
<dbReference type="AlphaFoldDB" id="A0AB74DZM2"/>
<feature type="non-terminal residue" evidence="4">
    <location>
        <position position="1"/>
    </location>
</feature>
<dbReference type="PANTHER" id="PTHR43020:SF2">
    <property type="entry name" value="MITOCHONDRIAL TRNA METHYLTHIOTRANSFERASE CDK5RAP1"/>
    <property type="match status" value="1"/>
</dbReference>
<accession>A0AB74DZM2</accession>